<feature type="chain" id="PRO_5036986833" description="DUF3570 domain-containing protein" evidence="1">
    <location>
        <begin position="23"/>
        <end position="371"/>
    </location>
</feature>
<evidence type="ECO:0000313" key="2">
    <source>
        <dbReference type="EMBL" id="MCA9729113.1"/>
    </source>
</evidence>
<dbReference type="Proteomes" id="UP000697710">
    <property type="component" value="Unassembled WGS sequence"/>
</dbReference>
<evidence type="ECO:0000256" key="1">
    <source>
        <dbReference type="SAM" id="SignalP"/>
    </source>
</evidence>
<dbReference type="EMBL" id="JAGQHR010000577">
    <property type="protein sequence ID" value="MCA9729113.1"/>
    <property type="molecule type" value="Genomic_DNA"/>
</dbReference>
<name>A0A956M184_UNCEI</name>
<comment type="caution">
    <text evidence="2">The sequence shown here is derived from an EMBL/GenBank/DDBJ whole genome shotgun (WGS) entry which is preliminary data.</text>
</comment>
<feature type="signal peptide" evidence="1">
    <location>
        <begin position="1"/>
        <end position="22"/>
    </location>
</feature>
<gene>
    <name evidence="2" type="ORF">KC729_15595</name>
</gene>
<evidence type="ECO:0008006" key="4">
    <source>
        <dbReference type="Google" id="ProtNLM"/>
    </source>
</evidence>
<protein>
    <recommendedName>
        <fullName evidence="4">DUF3570 domain-containing protein</fullName>
    </recommendedName>
</protein>
<evidence type="ECO:0000313" key="3">
    <source>
        <dbReference type="Proteomes" id="UP000697710"/>
    </source>
</evidence>
<proteinExistence type="predicted"/>
<sequence length="371" mass="42283">MPLTSGIVSILGLLVLATSALASPQVEGRLQTSFGRDSNPLETVREDLPSTESIEPDYFYRLQGESEITFRNTPVARRVGLSVRGFLERYDRLPSEARAQAETRLQLDMRAGSKGGVVRLETGWRARTYPDSTLRDFQRAWGSARARVRLGPKGSLQPRFEIWTQDYDRTNVRDQIGTGVELAYEVTLRKDLTATLGLEVGGIRFDRSSLQVERLDDGNRIYLGPDQRDNHRLVRIGGRYLRRALIQLEYGFRSHRSNSIGSSFHRHEVRWLVSRGLPGGFSGQFYGNLESTHYTDKDLVDVIVIRVGEEEEASDDNNVFALQLGRPLLRGWRVQLRHTWFRNESLLVGDYYQKRVWTLALSWESGGFVGF</sequence>
<dbReference type="AlphaFoldDB" id="A0A956M184"/>
<reference evidence="2" key="2">
    <citation type="journal article" date="2021" name="Microbiome">
        <title>Successional dynamics and alternative stable states in a saline activated sludge microbial community over 9 years.</title>
        <authorList>
            <person name="Wang Y."/>
            <person name="Ye J."/>
            <person name="Ju F."/>
            <person name="Liu L."/>
            <person name="Boyd J.A."/>
            <person name="Deng Y."/>
            <person name="Parks D.H."/>
            <person name="Jiang X."/>
            <person name="Yin X."/>
            <person name="Woodcroft B.J."/>
            <person name="Tyson G.W."/>
            <person name="Hugenholtz P."/>
            <person name="Polz M.F."/>
            <person name="Zhang T."/>
        </authorList>
    </citation>
    <scope>NUCLEOTIDE SEQUENCE</scope>
    <source>
        <strain evidence="2">HKST-UBA01</strain>
    </source>
</reference>
<organism evidence="2 3">
    <name type="scientific">Eiseniibacteriota bacterium</name>
    <dbReference type="NCBI Taxonomy" id="2212470"/>
    <lineage>
        <taxon>Bacteria</taxon>
        <taxon>Candidatus Eiseniibacteriota</taxon>
    </lineage>
</organism>
<accession>A0A956M184</accession>
<keyword evidence="1" id="KW-0732">Signal</keyword>
<reference evidence="2" key="1">
    <citation type="submission" date="2020-04" db="EMBL/GenBank/DDBJ databases">
        <authorList>
            <person name="Zhang T."/>
        </authorList>
    </citation>
    <scope>NUCLEOTIDE SEQUENCE</scope>
    <source>
        <strain evidence="2">HKST-UBA01</strain>
    </source>
</reference>